<dbReference type="AlphaFoldDB" id="A0A3R7D8Q8"/>
<organism evidence="1 2">
    <name type="scientific">Clonorchis sinensis</name>
    <name type="common">Chinese liver fluke</name>
    <dbReference type="NCBI Taxonomy" id="79923"/>
    <lineage>
        <taxon>Eukaryota</taxon>
        <taxon>Metazoa</taxon>
        <taxon>Spiralia</taxon>
        <taxon>Lophotrochozoa</taxon>
        <taxon>Platyhelminthes</taxon>
        <taxon>Trematoda</taxon>
        <taxon>Digenea</taxon>
        <taxon>Opisthorchiida</taxon>
        <taxon>Opisthorchiata</taxon>
        <taxon>Opisthorchiidae</taxon>
        <taxon>Clonorchis</taxon>
    </lineage>
</organism>
<dbReference type="Proteomes" id="UP000286415">
    <property type="component" value="Unassembled WGS sequence"/>
</dbReference>
<keyword evidence="2" id="KW-1185">Reference proteome</keyword>
<reference evidence="1 2" key="2">
    <citation type="journal article" date="2021" name="Genomics">
        <title>High-quality reference genome for Clonorchis sinensis.</title>
        <authorList>
            <person name="Young N.D."/>
            <person name="Stroehlein A.J."/>
            <person name="Kinkar L."/>
            <person name="Wang T."/>
            <person name="Sohn W.M."/>
            <person name="Chang B.C.H."/>
            <person name="Kaur P."/>
            <person name="Weisz D."/>
            <person name="Dudchenko O."/>
            <person name="Aiden E.L."/>
            <person name="Korhonen P.K."/>
            <person name="Gasser R.B."/>
        </authorList>
    </citation>
    <scope>NUCLEOTIDE SEQUENCE [LARGE SCALE GENOMIC DNA]</scope>
    <source>
        <strain evidence="1">Cs-k2</strain>
    </source>
</reference>
<name>A0A3R7D8Q8_CLOSI</name>
<dbReference type="OrthoDB" id="10568366at2759"/>
<protein>
    <submittedName>
        <fullName evidence="1">Uncharacterized protein</fullName>
    </submittedName>
</protein>
<dbReference type="InParanoid" id="A0A3R7D8Q8"/>
<evidence type="ECO:0000313" key="1">
    <source>
        <dbReference type="EMBL" id="KAG5452663.1"/>
    </source>
</evidence>
<comment type="caution">
    <text evidence="1">The sequence shown here is derived from an EMBL/GenBank/DDBJ whole genome shotgun (WGS) entry which is preliminary data.</text>
</comment>
<accession>A0A3R7D8Q8</accession>
<gene>
    <name evidence="1" type="ORF">CSKR_107319</name>
</gene>
<sequence>MRTSVTTLVFICLSLRIGKAQQTAFTCYTCSNCQLPIDENTPKSGSTCGACKMMFSFTGGRTPSNITATCITMAGSPSATQCPSEYKMTPTGAEVTACCKTANCNALPGIGSEVVANVLPVYFVSAYIFHSLYL</sequence>
<reference evidence="1 2" key="1">
    <citation type="journal article" date="2018" name="Biotechnol. Adv.">
        <title>Improved genomic resources and new bioinformatic workflow for the carcinogenic parasite Clonorchis sinensis: Biotechnological implications.</title>
        <authorList>
            <person name="Wang D."/>
            <person name="Korhonen P.K."/>
            <person name="Gasser R.B."/>
            <person name="Young N.D."/>
        </authorList>
    </citation>
    <scope>NUCLEOTIDE SEQUENCE [LARGE SCALE GENOMIC DNA]</scope>
    <source>
        <strain evidence="1">Cs-k2</strain>
    </source>
</reference>
<evidence type="ECO:0000313" key="2">
    <source>
        <dbReference type="Proteomes" id="UP000286415"/>
    </source>
</evidence>
<proteinExistence type="predicted"/>
<dbReference type="EMBL" id="NIRI02000026">
    <property type="protein sequence ID" value="KAG5452663.1"/>
    <property type="molecule type" value="Genomic_DNA"/>
</dbReference>